<comment type="similarity">
    <text evidence="1">Belongs to the MreC family.</text>
</comment>
<evidence type="ECO:0000256" key="1">
    <source>
        <dbReference type="ARBA" id="ARBA00009369"/>
    </source>
</evidence>
<dbReference type="InterPro" id="IPR042177">
    <property type="entry name" value="Cell/Rod_1"/>
</dbReference>
<evidence type="ECO:0000256" key="2">
    <source>
        <dbReference type="ARBA" id="ARBA00013855"/>
    </source>
</evidence>
<dbReference type="InterPro" id="IPR055342">
    <property type="entry name" value="MreC_beta-barrel_core"/>
</dbReference>
<dbReference type="OrthoDB" id="9811827at2"/>
<keyword evidence="3" id="KW-0133">Cell shape</keyword>
<dbReference type="Gene3D" id="2.40.10.340">
    <property type="entry name" value="Rod shape-determining protein MreC, domain 1"/>
    <property type="match status" value="1"/>
</dbReference>
<reference evidence="6 7" key="1">
    <citation type="submission" date="2018-02" db="EMBL/GenBank/DDBJ databases">
        <title>Genomic Encyclopedia of Archaeal and Bacterial Type Strains, Phase II (KMG-II): from individual species to whole genera.</title>
        <authorList>
            <person name="Goeker M."/>
        </authorList>
    </citation>
    <scope>NUCLEOTIDE SEQUENCE [LARGE SCALE GENOMIC DNA]</scope>
    <source>
        <strain evidence="6 7">DSM 16809</strain>
    </source>
</reference>
<dbReference type="Gene3D" id="2.40.10.350">
    <property type="entry name" value="Rod shape-determining protein MreC, domain 2"/>
    <property type="match status" value="1"/>
</dbReference>
<evidence type="ECO:0000313" key="7">
    <source>
        <dbReference type="Proteomes" id="UP000239002"/>
    </source>
</evidence>
<feature type="domain" description="Rod shape-determining protein MreC beta-barrel core" evidence="5">
    <location>
        <begin position="110"/>
        <end position="258"/>
    </location>
</feature>
<dbReference type="EMBL" id="PTJE01000001">
    <property type="protein sequence ID" value="PPK97104.1"/>
    <property type="molecule type" value="Genomic_DNA"/>
</dbReference>
<dbReference type="Proteomes" id="UP000239002">
    <property type="component" value="Unassembled WGS sequence"/>
</dbReference>
<gene>
    <name evidence="6" type="ORF">LY01_00931</name>
</gene>
<evidence type="ECO:0000256" key="4">
    <source>
        <dbReference type="ARBA" id="ARBA00032089"/>
    </source>
</evidence>
<dbReference type="PANTHER" id="PTHR34138:SF1">
    <property type="entry name" value="CELL SHAPE-DETERMINING PROTEIN MREC"/>
    <property type="match status" value="1"/>
</dbReference>
<dbReference type="InterPro" id="IPR042175">
    <property type="entry name" value="Cell/Rod_MreC_2"/>
</dbReference>
<dbReference type="RefSeq" id="WP_104514615.1">
    <property type="nucleotide sequence ID" value="NZ_MQVW01000027.1"/>
</dbReference>
<accession>A0A2S6IS60</accession>
<proteinExistence type="inferred from homology"/>
<name>A0A2S6IS60_9FLAO</name>
<evidence type="ECO:0000256" key="3">
    <source>
        <dbReference type="ARBA" id="ARBA00022960"/>
    </source>
</evidence>
<dbReference type="AlphaFoldDB" id="A0A2S6IS60"/>
<dbReference type="GO" id="GO:0005886">
    <property type="term" value="C:plasma membrane"/>
    <property type="evidence" value="ECO:0007669"/>
    <property type="project" value="TreeGrafter"/>
</dbReference>
<evidence type="ECO:0000259" key="5">
    <source>
        <dbReference type="Pfam" id="PF04085"/>
    </source>
</evidence>
<dbReference type="Pfam" id="PF04085">
    <property type="entry name" value="MreC"/>
    <property type="match status" value="1"/>
</dbReference>
<evidence type="ECO:0000313" key="6">
    <source>
        <dbReference type="EMBL" id="PPK97104.1"/>
    </source>
</evidence>
<keyword evidence="7" id="KW-1185">Reference proteome</keyword>
<dbReference type="NCBIfam" id="NF010532">
    <property type="entry name" value="PRK13922.9-3"/>
    <property type="match status" value="1"/>
</dbReference>
<sequence>MQQIINFLIKYRNLLLYLFLMVIALSFTIQSHDYHRNTAIHSTGYLTGNVLSTKTGIYDYFDLDDQNKKLSTENAMLRMKLLEISDTLLGEESTFLFTDNIPYKVFPARVMKNDFYKSDNFITIDIGSDQGIESDMGVICPTGIVGVVDRSSDQFSRVISILNSQISLNAQIKGTATIGSLKWDGNNPYTMSLEDVPRLAKVNKGDTIITGKQSTTFPPDILIGVIKDAELTENGSRYKINVELFNDMTNLDYVNVIKNRDKAALQVIDTLGTNE</sequence>
<comment type="caution">
    <text evidence="6">The sequence shown here is derived from an EMBL/GenBank/DDBJ whole genome shotgun (WGS) entry which is preliminary data.</text>
</comment>
<dbReference type="InterPro" id="IPR007221">
    <property type="entry name" value="MreC"/>
</dbReference>
<dbReference type="PANTHER" id="PTHR34138">
    <property type="entry name" value="CELL SHAPE-DETERMINING PROTEIN MREC"/>
    <property type="match status" value="1"/>
</dbReference>
<organism evidence="6 7">
    <name type="scientific">Nonlabens xylanidelens</name>
    <dbReference type="NCBI Taxonomy" id="191564"/>
    <lineage>
        <taxon>Bacteria</taxon>
        <taxon>Pseudomonadati</taxon>
        <taxon>Bacteroidota</taxon>
        <taxon>Flavobacteriia</taxon>
        <taxon>Flavobacteriales</taxon>
        <taxon>Flavobacteriaceae</taxon>
        <taxon>Nonlabens</taxon>
    </lineage>
</organism>
<dbReference type="GO" id="GO:0008360">
    <property type="term" value="P:regulation of cell shape"/>
    <property type="evidence" value="ECO:0007669"/>
    <property type="project" value="UniProtKB-KW"/>
</dbReference>
<protein>
    <recommendedName>
        <fullName evidence="2">Cell shape-determining protein MreC</fullName>
    </recommendedName>
    <alternativeName>
        <fullName evidence="4">Cell shape protein MreC</fullName>
    </alternativeName>
</protein>